<evidence type="ECO:0000256" key="3">
    <source>
        <dbReference type="ARBA" id="ARBA00022989"/>
    </source>
</evidence>
<evidence type="ECO:0000259" key="7">
    <source>
        <dbReference type="Pfam" id="PF01284"/>
    </source>
</evidence>
<dbReference type="Pfam" id="PF01284">
    <property type="entry name" value="MARVEL"/>
    <property type="match status" value="1"/>
</dbReference>
<dbReference type="PANTHER" id="PTHR39608">
    <property type="entry name" value="INTEGRAL MEMBRANE PROTEIN (AFU_ORTHOLOGUE AFUA_5G08640)"/>
    <property type="match status" value="1"/>
</dbReference>
<comment type="caution">
    <text evidence="8">The sequence shown here is derived from an EMBL/GenBank/DDBJ whole genome shotgun (WGS) entry which is preliminary data.</text>
</comment>
<dbReference type="PANTHER" id="PTHR39608:SF2">
    <property type="entry name" value="MARVEL DOMAIN-CONTAINING PROTEIN"/>
    <property type="match status" value="1"/>
</dbReference>
<feature type="domain" description="MARVEL" evidence="7">
    <location>
        <begin position="13"/>
        <end position="134"/>
    </location>
</feature>
<dbReference type="AlphaFoldDB" id="A0A2B7ZEV7"/>
<dbReference type="STRING" id="73230.A0A2B7ZEV7"/>
<protein>
    <recommendedName>
        <fullName evidence="7">MARVEL domain-containing protein</fullName>
    </recommendedName>
</protein>
<sequence>MARDMVNTALRGLLFATRLLQWCSSVIVMGIVAYFLHKFTRGQHLKYEIVISVLSVAFFLPGLISPFIPMVGRFAFPIDIIFSYLWLTSFIFTAQDYNWHECGLNAPPGGKCSLKFALEAFTFLAFFGCLAAAMLEIYNLWSYNKTRSTAMHHTKEVPRQSAETGATAGTV</sequence>
<evidence type="ECO:0000256" key="6">
    <source>
        <dbReference type="SAM" id="Phobius"/>
    </source>
</evidence>
<feature type="compositionally biased region" description="Polar residues" evidence="5">
    <location>
        <begin position="161"/>
        <end position="171"/>
    </location>
</feature>
<feature type="transmembrane region" description="Helical" evidence="6">
    <location>
        <begin position="49"/>
        <end position="68"/>
    </location>
</feature>
<gene>
    <name evidence="8" type="ORF">GX50_05325</name>
</gene>
<dbReference type="InterPro" id="IPR008253">
    <property type="entry name" value="Marvel"/>
</dbReference>
<evidence type="ECO:0000256" key="5">
    <source>
        <dbReference type="SAM" id="MobiDB-lite"/>
    </source>
</evidence>
<reference evidence="8 9" key="1">
    <citation type="submission" date="2017-10" db="EMBL/GenBank/DDBJ databases">
        <title>Comparative genomics in systemic dimorphic fungi from Ajellomycetaceae.</title>
        <authorList>
            <person name="Munoz J.F."/>
            <person name="Mcewen J.G."/>
            <person name="Clay O.K."/>
            <person name="Cuomo C.A."/>
        </authorList>
    </citation>
    <scope>NUCLEOTIDE SEQUENCE [LARGE SCALE GENOMIC DNA]</scope>
    <source>
        <strain evidence="8 9">UAMH4076</strain>
    </source>
</reference>
<evidence type="ECO:0000256" key="2">
    <source>
        <dbReference type="ARBA" id="ARBA00022692"/>
    </source>
</evidence>
<dbReference type="VEuPathDB" id="FungiDB:EMCG_09327"/>
<feature type="region of interest" description="Disordered" evidence="5">
    <location>
        <begin position="152"/>
        <end position="171"/>
    </location>
</feature>
<comment type="subcellular location">
    <subcellularLocation>
        <location evidence="1">Membrane</location>
        <topology evidence="1">Multi-pass membrane protein</topology>
    </subcellularLocation>
</comment>
<keyword evidence="2 6" id="KW-0812">Transmembrane</keyword>
<feature type="transmembrane region" description="Helical" evidence="6">
    <location>
        <begin position="116"/>
        <end position="141"/>
    </location>
</feature>
<evidence type="ECO:0000256" key="4">
    <source>
        <dbReference type="ARBA" id="ARBA00023136"/>
    </source>
</evidence>
<dbReference type="Proteomes" id="UP000226031">
    <property type="component" value="Unassembled WGS sequence"/>
</dbReference>
<evidence type="ECO:0000313" key="9">
    <source>
        <dbReference type="Proteomes" id="UP000226031"/>
    </source>
</evidence>
<keyword evidence="4 6" id="KW-0472">Membrane</keyword>
<dbReference type="GO" id="GO:0016020">
    <property type="term" value="C:membrane"/>
    <property type="evidence" value="ECO:0007669"/>
    <property type="project" value="UniProtKB-SubCell"/>
</dbReference>
<dbReference type="EMBL" id="PDND01000111">
    <property type="protein sequence ID" value="PGH31890.1"/>
    <property type="molecule type" value="Genomic_DNA"/>
</dbReference>
<keyword evidence="3 6" id="KW-1133">Transmembrane helix</keyword>
<organism evidence="8 9">
    <name type="scientific">[Emmonsia] crescens</name>
    <dbReference type="NCBI Taxonomy" id="73230"/>
    <lineage>
        <taxon>Eukaryota</taxon>
        <taxon>Fungi</taxon>
        <taxon>Dikarya</taxon>
        <taxon>Ascomycota</taxon>
        <taxon>Pezizomycotina</taxon>
        <taxon>Eurotiomycetes</taxon>
        <taxon>Eurotiomycetidae</taxon>
        <taxon>Onygenales</taxon>
        <taxon>Ajellomycetaceae</taxon>
        <taxon>Emergomyces</taxon>
    </lineage>
</organism>
<keyword evidence="9" id="KW-1185">Reference proteome</keyword>
<evidence type="ECO:0000313" key="8">
    <source>
        <dbReference type="EMBL" id="PGH31890.1"/>
    </source>
</evidence>
<feature type="transmembrane region" description="Helical" evidence="6">
    <location>
        <begin position="19"/>
        <end position="37"/>
    </location>
</feature>
<name>A0A2B7ZEV7_9EURO</name>
<proteinExistence type="predicted"/>
<accession>A0A2B7ZEV7</accession>
<evidence type="ECO:0000256" key="1">
    <source>
        <dbReference type="ARBA" id="ARBA00004141"/>
    </source>
</evidence>